<sequence>MGILKSKFLKLNRLILFLAITATTLTFINSFYSNYEVQREQLIFQATEVNRAYASKLSDTTEVFLAASRQQLEYTANILSDKMADDVFLSDEANRLKYQTDSFNSVVISDASGLTQAASPETLNLVGKQLNSAGSLEALKAKRALISKPYISTIKNLLIFISAPIFDDQHHYLGFLGGSIYLRKPNILSKILGEHYYEDGSYIYVIDKYNQILYHPQKERIGTFVNNNDGLDEIISKKEGGLLLKNGQGIEMLAGYASILSTDWIIITQSPLESTLLPLTGIMEKVILRTLPMTLAVFLFIWLFARAISRPLQQLAERAKSLDSPTVSEDIEKINSWYVESLSLKRAMLSGVKLIHME</sequence>
<evidence type="ECO:0000256" key="2">
    <source>
        <dbReference type="ARBA" id="ARBA00022475"/>
    </source>
</evidence>
<keyword evidence="4 6" id="KW-1133">Transmembrane helix</keyword>
<dbReference type="AlphaFoldDB" id="A0A859CW35"/>
<keyword evidence="5 6" id="KW-0472">Membrane</keyword>
<comment type="subcellular location">
    <subcellularLocation>
        <location evidence="1">Cell membrane</location>
        <topology evidence="1">Multi-pass membrane protein</topology>
    </subcellularLocation>
</comment>
<name>A0A859CW35_9GAMM</name>
<evidence type="ECO:0000256" key="1">
    <source>
        <dbReference type="ARBA" id="ARBA00004651"/>
    </source>
</evidence>
<dbReference type="InterPro" id="IPR029151">
    <property type="entry name" value="Sensor-like_sf"/>
</dbReference>
<keyword evidence="2" id="KW-1003">Cell membrane</keyword>
<dbReference type="CDD" id="cd12912">
    <property type="entry name" value="PDC2_MCP_like"/>
    <property type="match status" value="1"/>
</dbReference>
<evidence type="ECO:0000259" key="7">
    <source>
        <dbReference type="Pfam" id="PF02743"/>
    </source>
</evidence>
<reference evidence="8 9" key="1">
    <citation type="submission" date="2020-06" db="EMBL/GenBank/DDBJ databases">
        <authorList>
            <person name="Voronona O.L."/>
            <person name="Aksenova E.I."/>
            <person name="Kunda M.S."/>
            <person name="Semenov A.N."/>
            <person name="Ryzhova N."/>
        </authorList>
    </citation>
    <scope>NUCLEOTIDE SEQUENCE [LARGE SCALE GENOMIC DNA]</scope>
    <source>
        <strain evidence="8 9">MPKMM3633</strain>
    </source>
</reference>
<dbReference type="InterPro" id="IPR033479">
    <property type="entry name" value="dCache_1"/>
</dbReference>
<proteinExistence type="predicted"/>
<dbReference type="Gene3D" id="3.30.450.20">
    <property type="entry name" value="PAS domain"/>
    <property type="match status" value="1"/>
</dbReference>
<dbReference type="CDD" id="cd18773">
    <property type="entry name" value="PDC1_HK_sensor"/>
    <property type="match status" value="1"/>
</dbReference>
<dbReference type="SUPFAM" id="SSF103190">
    <property type="entry name" value="Sensory domain-like"/>
    <property type="match status" value="2"/>
</dbReference>
<keyword evidence="3 6" id="KW-0812">Transmembrane</keyword>
<accession>A0A859CW35</accession>
<feature type="domain" description="Cache" evidence="7">
    <location>
        <begin position="78"/>
        <end position="268"/>
    </location>
</feature>
<evidence type="ECO:0000313" key="8">
    <source>
        <dbReference type="EMBL" id="QKK80754.1"/>
    </source>
</evidence>
<dbReference type="Pfam" id="PF02743">
    <property type="entry name" value="dCache_1"/>
    <property type="match status" value="1"/>
</dbReference>
<dbReference type="EMBL" id="CP054301">
    <property type="protein sequence ID" value="QKK80754.1"/>
    <property type="molecule type" value="Genomic_DNA"/>
</dbReference>
<evidence type="ECO:0000256" key="4">
    <source>
        <dbReference type="ARBA" id="ARBA00022989"/>
    </source>
</evidence>
<dbReference type="KEGG" id="mpri:MP3633_2027"/>
<feature type="transmembrane region" description="Helical" evidence="6">
    <location>
        <begin position="286"/>
        <end position="305"/>
    </location>
</feature>
<evidence type="ECO:0000256" key="3">
    <source>
        <dbReference type="ARBA" id="ARBA00022692"/>
    </source>
</evidence>
<evidence type="ECO:0000256" key="5">
    <source>
        <dbReference type="ARBA" id="ARBA00023136"/>
    </source>
</evidence>
<evidence type="ECO:0000313" key="9">
    <source>
        <dbReference type="Proteomes" id="UP000509371"/>
    </source>
</evidence>
<evidence type="ECO:0000256" key="6">
    <source>
        <dbReference type="SAM" id="Phobius"/>
    </source>
</evidence>
<dbReference type="GO" id="GO:0005886">
    <property type="term" value="C:plasma membrane"/>
    <property type="evidence" value="ECO:0007669"/>
    <property type="project" value="UniProtKB-SubCell"/>
</dbReference>
<dbReference type="Proteomes" id="UP000509371">
    <property type="component" value="Chromosome"/>
</dbReference>
<organism evidence="8 9">
    <name type="scientific">Marinomonas primoryensis</name>
    <dbReference type="NCBI Taxonomy" id="178399"/>
    <lineage>
        <taxon>Bacteria</taxon>
        <taxon>Pseudomonadati</taxon>
        <taxon>Pseudomonadota</taxon>
        <taxon>Gammaproteobacteria</taxon>
        <taxon>Oceanospirillales</taxon>
        <taxon>Oceanospirillaceae</taxon>
        <taxon>Marinomonas</taxon>
    </lineage>
</organism>
<gene>
    <name evidence="8" type="ORF">MP3633_2027</name>
</gene>
<protein>
    <submittedName>
        <fullName evidence="8">PDC1_HK_sensor domain-containing protein</fullName>
    </submittedName>
</protein>